<dbReference type="Proteomes" id="UP000502041">
    <property type="component" value="Chromosome"/>
</dbReference>
<sequence>MCLAAIAIGQSKRWPLVIASNRDEFFDRPALPLSQWQSKSGQTMISGRDQRAGGSWFGLTPKGRVALLTNVREPQALAPKNGLLSRGALVMDWLEGAMSANEFMAATNSAAYAGFNLLVGDFESSSWHWISNRKTLAMPEKNNTGWTSQALTPGIYGLSNAALDTPWPKTIALKNSLHKALKHGLNLETTAHEDEPMKAQLWAALADRKPAPTKELPNTGLSPELELALSSAFIEQATHGTEGYGTRVSTLLSVQSSQQAGNWDVVMEEKTHVLHGKPALARCNLHWQN</sequence>
<evidence type="ECO:0008006" key="3">
    <source>
        <dbReference type="Google" id="ProtNLM"/>
    </source>
</evidence>
<keyword evidence="2" id="KW-1185">Reference proteome</keyword>
<gene>
    <name evidence="1" type="ORF">HC248_01678</name>
</gene>
<accession>A0A6H2H998</accession>
<dbReference type="PANTHER" id="PTHR17985:SF8">
    <property type="entry name" value="TRANSPORT AND GOLGI ORGANIZATION PROTEIN 2 HOMOLOG"/>
    <property type="match status" value="1"/>
</dbReference>
<proteinExistence type="predicted"/>
<evidence type="ECO:0000313" key="1">
    <source>
        <dbReference type="EMBL" id="QJC56373.1"/>
    </source>
</evidence>
<dbReference type="KEGG" id="pvac:HC248_01678"/>
<dbReference type="PANTHER" id="PTHR17985">
    <property type="entry name" value="SER/THR-RICH PROTEIN T10 IN DGCR REGION"/>
    <property type="match status" value="1"/>
</dbReference>
<dbReference type="Pfam" id="PF05742">
    <property type="entry name" value="TANGO2"/>
    <property type="match status" value="1"/>
</dbReference>
<dbReference type="InterPro" id="IPR008551">
    <property type="entry name" value="TANGO2"/>
</dbReference>
<organism evidence="1 2">
    <name type="scientific">Polaromonas vacuolata</name>
    <dbReference type="NCBI Taxonomy" id="37448"/>
    <lineage>
        <taxon>Bacteria</taxon>
        <taxon>Pseudomonadati</taxon>
        <taxon>Pseudomonadota</taxon>
        <taxon>Betaproteobacteria</taxon>
        <taxon>Burkholderiales</taxon>
        <taxon>Comamonadaceae</taxon>
        <taxon>Polaromonas</taxon>
    </lineage>
</organism>
<reference evidence="1 2" key="1">
    <citation type="submission" date="2020-04" db="EMBL/GenBank/DDBJ databases">
        <title>Complete genome of a Psychrophilic, Marine, Gas Vacuolate Bacterium Polaromonas vacuolata KCTC 22033T.</title>
        <authorList>
            <person name="Hwang K."/>
            <person name="Kim K.M."/>
        </authorList>
    </citation>
    <scope>NUCLEOTIDE SEQUENCE [LARGE SCALE GENOMIC DNA]</scope>
    <source>
        <strain evidence="1 2">KCTC 22033</strain>
    </source>
</reference>
<name>A0A6H2H998_9BURK</name>
<protein>
    <recommendedName>
        <fullName evidence="3">NRDE family protein</fullName>
    </recommendedName>
</protein>
<dbReference type="AlphaFoldDB" id="A0A6H2H998"/>
<evidence type="ECO:0000313" key="2">
    <source>
        <dbReference type="Proteomes" id="UP000502041"/>
    </source>
</evidence>
<dbReference type="RefSeq" id="WP_168922085.1">
    <property type="nucleotide sequence ID" value="NZ_CP051461.1"/>
</dbReference>
<dbReference type="EMBL" id="CP051461">
    <property type="protein sequence ID" value="QJC56373.1"/>
    <property type="molecule type" value="Genomic_DNA"/>
</dbReference>